<organism evidence="2 3">
    <name type="scientific">Lysobacter niastensis</name>
    <dbReference type="NCBI Taxonomy" id="380629"/>
    <lineage>
        <taxon>Bacteria</taxon>
        <taxon>Pseudomonadati</taxon>
        <taxon>Pseudomonadota</taxon>
        <taxon>Gammaproteobacteria</taxon>
        <taxon>Lysobacterales</taxon>
        <taxon>Lysobacteraceae</taxon>
        <taxon>Lysobacter</taxon>
    </lineage>
</organism>
<dbReference type="Proteomes" id="UP001251524">
    <property type="component" value="Unassembled WGS sequence"/>
</dbReference>
<reference evidence="2 3" key="1">
    <citation type="submission" date="2023-07" db="EMBL/GenBank/DDBJ databases">
        <title>Sorghum-associated microbial communities from plants grown in Nebraska, USA.</title>
        <authorList>
            <person name="Schachtman D."/>
        </authorList>
    </citation>
    <scope>NUCLEOTIDE SEQUENCE [LARGE SCALE GENOMIC DNA]</scope>
    <source>
        <strain evidence="2 3">BE198</strain>
    </source>
</reference>
<dbReference type="EMBL" id="JAVDVY010000002">
    <property type="protein sequence ID" value="MDR7135574.1"/>
    <property type="molecule type" value="Genomic_DNA"/>
</dbReference>
<evidence type="ECO:0008006" key="4">
    <source>
        <dbReference type="Google" id="ProtNLM"/>
    </source>
</evidence>
<keyword evidence="1" id="KW-0732">Signal</keyword>
<gene>
    <name evidence="2" type="ORF">J2X06_002783</name>
</gene>
<sequence>MKSGSVNAMVAASISCLVGMGAVKAANNEQPVLVLTEAMIDVDAAGNVSSIEIGDSKLPLPLRERAAEVARQWRFQPVLRDGRAVGGRTYARMHVCLLPEGEDLRVAVDYLGNGPGITRPRSPAPPVLPMPELIRKGIGGLEGKRRYRIGADGHATVESATLDDPKLQKQYGDVWLRQQRKWVAETRYKPELVDGVAVSTVMEEDFDIMWQRRATKRDFTDAMARMARESRACRQAEGFEASPPVAVDSPFKRLPES</sequence>
<protein>
    <recommendedName>
        <fullName evidence="4">TonB C-terminal domain-containing protein</fullName>
    </recommendedName>
</protein>
<evidence type="ECO:0000256" key="1">
    <source>
        <dbReference type="SAM" id="SignalP"/>
    </source>
</evidence>
<proteinExistence type="predicted"/>
<evidence type="ECO:0000313" key="2">
    <source>
        <dbReference type="EMBL" id="MDR7135574.1"/>
    </source>
</evidence>
<dbReference type="PROSITE" id="PS51257">
    <property type="entry name" value="PROKAR_LIPOPROTEIN"/>
    <property type="match status" value="1"/>
</dbReference>
<dbReference type="SUPFAM" id="SSF74653">
    <property type="entry name" value="TolA/TonB C-terminal domain"/>
    <property type="match status" value="1"/>
</dbReference>
<feature type="chain" id="PRO_5045373232" description="TonB C-terminal domain-containing protein" evidence="1">
    <location>
        <begin position="26"/>
        <end position="257"/>
    </location>
</feature>
<dbReference type="Gene3D" id="3.30.1150.10">
    <property type="match status" value="1"/>
</dbReference>
<keyword evidence="3" id="KW-1185">Reference proteome</keyword>
<evidence type="ECO:0000313" key="3">
    <source>
        <dbReference type="Proteomes" id="UP001251524"/>
    </source>
</evidence>
<name>A0ABU1WDH3_9GAMM</name>
<accession>A0ABU1WDH3</accession>
<feature type="signal peptide" evidence="1">
    <location>
        <begin position="1"/>
        <end position="25"/>
    </location>
</feature>
<dbReference type="RefSeq" id="WP_310063332.1">
    <property type="nucleotide sequence ID" value="NZ_JAVDVY010000002.1"/>
</dbReference>
<comment type="caution">
    <text evidence="2">The sequence shown here is derived from an EMBL/GenBank/DDBJ whole genome shotgun (WGS) entry which is preliminary data.</text>
</comment>